<dbReference type="SMART" id="SM00955">
    <property type="entry name" value="RNB"/>
    <property type="match status" value="1"/>
</dbReference>
<evidence type="ECO:0000259" key="10">
    <source>
        <dbReference type="PROSITE" id="PS50126"/>
    </source>
</evidence>
<dbReference type="InterPro" id="IPR011805">
    <property type="entry name" value="RNase_R"/>
</dbReference>
<dbReference type="InterPro" id="IPR003029">
    <property type="entry name" value="S1_domain"/>
</dbReference>
<comment type="catalytic activity">
    <reaction evidence="1 8">
        <text>Exonucleolytic cleavage in the 3'- to 5'-direction to yield nucleoside 5'-phosphates.</text>
        <dbReference type="EC" id="3.1.13.1"/>
    </reaction>
</comment>
<dbReference type="InterPro" id="IPR013223">
    <property type="entry name" value="RNase_B_OB_dom"/>
</dbReference>
<dbReference type="Pfam" id="PF17876">
    <property type="entry name" value="CSD2"/>
    <property type="match status" value="1"/>
</dbReference>
<dbReference type="Pfam" id="PF00773">
    <property type="entry name" value="RNB"/>
    <property type="match status" value="1"/>
</dbReference>
<dbReference type="Proteomes" id="UP000297475">
    <property type="component" value="Unassembled WGS sequence"/>
</dbReference>
<feature type="region of interest" description="Disordered" evidence="9">
    <location>
        <begin position="1"/>
        <end position="37"/>
    </location>
</feature>
<keyword evidence="4 8" id="KW-0540">Nuclease</keyword>
<evidence type="ECO:0000256" key="8">
    <source>
        <dbReference type="HAMAP-Rule" id="MF_01895"/>
    </source>
</evidence>
<dbReference type="PROSITE" id="PS50126">
    <property type="entry name" value="S1"/>
    <property type="match status" value="1"/>
</dbReference>
<dbReference type="Pfam" id="PF08206">
    <property type="entry name" value="OB_RNB"/>
    <property type="match status" value="1"/>
</dbReference>
<keyword evidence="3 8" id="KW-0963">Cytoplasm</keyword>
<dbReference type="InterPro" id="IPR012340">
    <property type="entry name" value="NA-bd_OB-fold"/>
</dbReference>
<keyword evidence="5 8" id="KW-0378">Hydrolase</keyword>
<dbReference type="InterPro" id="IPR022966">
    <property type="entry name" value="RNase_II/R_CS"/>
</dbReference>
<dbReference type="InterPro" id="IPR040476">
    <property type="entry name" value="CSD2"/>
</dbReference>
<evidence type="ECO:0000256" key="4">
    <source>
        <dbReference type="ARBA" id="ARBA00022722"/>
    </source>
</evidence>
<dbReference type="PANTHER" id="PTHR23355">
    <property type="entry name" value="RIBONUCLEASE"/>
    <property type="match status" value="1"/>
</dbReference>
<reference evidence="11 12" key="1">
    <citation type="submission" date="2019-04" db="EMBL/GenBank/DDBJ databases">
        <title>Natronospirillum operosus gen. nov., sp. nov., a haloalkaliphilic satellite isolated from decaying biomass of laboratory culture of cyanobacterium Geitlerinema sp. and proposal of Natronospirillaceae fam. nov. and Saccharospirillaceae fam. nov.</title>
        <authorList>
            <person name="Kevbrin V."/>
            <person name="Boltyanskaya Y."/>
            <person name="Koziaeva V."/>
            <person name="Grouzdev D.S."/>
            <person name="Park M."/>
            <person name="Cho J."/>
        </authorList>
    </citation>
    <scope>NUCLEOTIDE SEQUENCE [LARGE SCALE GENOMIC DNA]</scope>
    <source>
        <strain evidence="11 12">G-116</strain>
    </source>
</reference>
<dbReference type="InterPro" id="IPR004476">
    <property type="entry name" value="RNase_II/RNase_R"/>
</dbReference>
<comment type="caution">
    <text evidence="11">The sequence shown here is derived from an EMBL/GenBank/DDBJ whole genome shotgun (WGS) entry which is preliminary data.</text>
</comment>
<comment type="function">
    <text evidence="8">3'-5' exoribonuclease that releases 5'-nucleoside monophosphates and is involved in maturation of structured RNAs.</text>
</comment>
<dbReference type="NCBIfam" id="TIGR00358">
    <property type="entry name" value="3_prime_RNase"/>
    <property type="match status" value="1"/>
</dbReference>
<keyword evidence="6 8" id="KW-0269">Exonuclease</keyword>
<dbReference type="PANTHER" id="PTHR23355:SF9">
    <property type="entry name" value="DIS3-LIKE EXONUCLEASE 2"/>
    <property type="match status" value="1"/>
</dbReference>
<dbReference type="EMBL" id="SRMF01000002">
    <property type="protein sequence ID" value="TGG94045.1"/>
    <property type="molecule type" value="Genomic_DNA"/>
</dbReference>
<dbReference type="SUPFAM" id="SSF50249">
    <property type="entry name" value="Nucleic acid-binding proteins"/>
    <property type="match status" value="4"/>
</dbReference>
<protein>
    <recommendedName>
        <fullName evidence="8">Ribonuclease R</fullName>
        <shortName evidence="8">RNase R</shortName>
        <ecNumber evidence="8">3.1.13.1</ecNumber>
    </recommendedName>
</protein>
<evidence type="ECO:0000256" key="3">
    <source>
        <dbReference type="ARBA" id="ARBA00022490"/>
    </source>
</evidence>
<dbReference type="GO" id="GO:0006402">
    <property type="term" value="P:mRNA catabolic process"/>
    <property type="evidence" value="ECO:0007669"/>
    <property type="project" value="TreeGrafter"/>
</dbReference>
<dbReference type="GO" id="GO:0005829">
    <property type="term" value="C:cytosol"/>
    <property type="evidence" value="ECO:0007669"/>
    <property type="project" value="TreeGrafter"/>
</dbReference>
<dbReference type="GO" id="GO:0003723">
    <property type="term" value="F:RNA binding"/>
    <property type="evidence" value="ECO:0007669"/>
    <property type="project" value="UniProtKB-UniRule"/>
</dbReference>
<organism evidence="11 12">
    <name type="scientific">Natronospirillum operosum</name>
    <dbReference type="NCBI Taxonomy" id="2759953"/>
    <lineage>
        <taxon>Bacteria</taxon>
        <taxon>Pseudomonadati</taxon>
        <taxon>Pseudomonadota</taxon>
        <taxon>Gammaproteobacteria</taxon>
        <taxon>Oceanospirillales</taxon>
        <taxon>Natronospirillaceae</taxon>
        <taxon>Natronospirillum</taxon>
    </lineage>
</organism>
<sequence length="791" mass="89901">MRAWRQESILSRKKSKEQDALQQDPFADREAQKYDSPVPSREFLLQYLKERQGPATHAELVVELDLQSDEETEGLRRRLIAMTRDGQVLCSRQGAYALVDRMSLIRGRVHGHPDGHGLLIPDDGGEALALSHRQMRTCFHGDRALARRLDTQQRGKPEGKIVEVLERNTAQIVGRYHSEAGVSYVIPENPRVSHDVLVPEGKSAGAQAGDIVTVAITVQPAMRRQPVGEVVEVLGRSMAPGMEIDIALRSHDIPWEWPDDIHEQLQALPDEVRESDLQDRFDLRNRPFVTIDGADARDFDDALCASRKVNGGWRLWVAIADVSHYIRPGTPLDVEAERRATSVYFPERVIPMLPEKLSNGLCSLNPAVDRLVMICEMSISRGGDVESYQFYEGVIHSHARLTYDQLWQWMEGDRDPVREQVAMDEARVERSLKNLVQLYRVFRKARAARGAMDIETVEPRIVFGPDKKIEKIVPYRRNDAHRIIEECMLAANTCTGDLLEESELPALYRVHDGPTAEKLENLRSYLGELGLVLAGGDDPDPDDYRHLMQQIQGRQDREAIQGMILRSLSQAVYQPENLGHFGLAYDAYAHFTSPIRRYPDLLVHRAIRGLIRSGTRLPQLKRPKGLDKARLAELYPYDESRMNALGEHCSHCERRADDATRDVVAWLKCEFMQDHIGDEFTGTITAVMGFGLFVQLDDFWIDGLIHVTALSRDYYVFDAPRQRLVGERTRVVHRLGDAVRIRVVRVSLDDRKIDFELVPAVKPSAPTDEPLPSERRGPGKRRPRKSRRRPG</sequence>
<feature type="domain" description="S1 motif" evidence="10">
    <location>
        <begin position="677"/>
        <end position="758"/>
    </location>
</feature>
<dbReference type="OrthoDB" id="9764149at2"/>
<dbReference type="HAMAP" id="MF_01895">
    <property type="entry name" value="RNase_R"/>
    <property type="match status" value="1"/>
</dbReference>
<evidence type="ECO:0000256" key="6">
    <source>
        <dbReference type="ARBA" id="ARBA00022839"/>
    </source>
</evidence>
<comment type="subcellular location">
    <subcellularLocation>
        <location evidence="2 8">Cytoplasm</location>
    </subcellularLocation>
</comment>
<keyword evidence="7 8" id="KW-0694">RNA-binding</keyword>
<evidence type="ECO:0000313" key="12">
    <source>
        <dbReference type="Proteomes" id="UP000297475"/>
    </source>
</evidence>
<evidence type="ECO:0000256" key="5">
    <source>
        <dbReference type="ARBA" id="ARBA00022801"/>
    </source>
</evidence>
<evidence type="ECO:0000256" key="7">
    <source>
        <dbReference type="ARBA" id="ARBA00022884"/>
    </source>
</evidence>
<feature type="compositionally biased region" description="Basic residues" evidence="9">
    <location>
        <begin position="778"/>
        <end position="791"/>
    </location>
</feature>
<dbReference type="SMART" id="SM00357">
    <property type="entry name" value="CSP"/>
    <property type="match status" value="1"/>
</dbReference>
<dbReference type="NCBIfam" id="TIGR02063">
    <property type="entry name" value="RNase_R"/>
    <property type="match status" value="1"/>
</dbReference>
<evidence type="ECO:0000256" key="1">
    <source>
        <dbReference type="ARBA" id="ARBA00001849"/>
    </source>
</evidence>
<dbReference type="EC" id="3.1.13.1" evidence="8"/>
<comment type="similarity">
    <text evidence="8">Belongs to the RNR ribonuclease family. RNase R subfamily.</text>
</comment>
<dbReference type="InterPro" id="IPR050180">
    <property type="entry name" value="RNR_Ribonuclease"/>
</dbReference>
<evidence type="ECO:0000313" key="11">
    <source>
        <dbReference type="EMBL" id="TGG94045.1"/>
    </source>
</evidence>
<evidence type="ECO:0000256" key="2">
    <source>
        <dbReference type="ARBA" id="ARBA00004496"/>
    </source>
</evidence>
<gene>
    <name evidence="8 11" type="primary">rnr</name>
    <name evidence="11" type="ORF">E4656_07655</name>
</gene>
<dbReference type="Gene3D" id="2.40.50.140">
    <property type="entry name" value="Nucleic acid-binding proteins"/>
    <property type="match status" value="2"/>
</dbReference>
<dbReference type="InterPro" id="IPR011129">
    <property type="entry name" value="CSD"/>
</dbReference>
<name>A0A4Z0WBX6_9GAMM</name>
<dbReference type="InterPro" id="IPR001900">
    <property type="entry name" value="RNase_II/R"/>
</dbReference>
<dbReference type="Pfam" id="PF00575">
    <property type="entry name" value="S1"/>
    <property type="match status" value="1"/>
</dbReference>
<feature type="region of interest" description="Disordered" evidence="9">
    <location>
        <begin position="762"/>
        <end position="791"/>
    </location>
</feature>
<dbReference type="SMART" id="SM00316">
    <property type="entry name" value="S1"/>
    <property type="match status" value="1"/>
</dbReference>
<evidence type="ECO:0000256" key="9">
    <source>
        <dbReference type="SAM" id="MobiDB-lite"/>
    </source>
</evidence>
<accession>A0A4Z0WBX6</accession>
<dbReference type="CDD" id="cd04471">
    <property type="entry name" value="S1_RNase_R"/>
    <property type="match status" value="1"/>
</dbReference>
<dbReference type="PROSITE" id="PS01175">
    <property type="entry name" value="RIBONUCLEASE_II"/>
    <property type="match status" value="1"/>
</dbReference>
<dbReference type="AlphaFoldDB" id="A0A4Z0WBX6"/>
<proteinExistence type="inferred from homology"/>
<keyword evidence="12" id="KW-1185">Reference proteome</keyword>
<dbReference type="GO" id="GO:0008859">
    <property type="term" value="F:exoribonuclease II activity"/>
    <property type="evidence" value="ECO:0007669"/>
    <property type="project" value="UniProtKB-UniRule"/>
</dbReference>